<dbReference type="RefSeq" id="WP_256181259.1">
    <property type="nucleotide sequence ID" value="NZ_CAJLEK010000014.1"/>
</dbReference>
<dbReference type="InterPro" id="IPR003313">
    <property type="entry name" value="AraC-bd"/>
</dbReference>
<evidence type="ECO:0000313" key="6">
    <source>
        <dbReference type="Proteomes" id="UP001205919"/>
    </source>
</evidence>
<dbReference type="InterPro" id="IPR037923">
    <property type="entry name" value="HTH-like"/>
</dbReference>
<name>A0AAW5K1U7_9BACT</name>
<dbReference type="GO" id="GO:0043565">
    <property type="term" value="F:sequence-specific DNA binding"/>
    <property type="evidence" value="ECO:0007669"/>
    <property type="project" value="InterPro"/>
</dbReference>
<reference evidence="5 6" key="1">
    <citation type="submission" date="2022-06" db="EMBL/GenBank/DDBJ databases">
        <title>Isolation of gut microbiota from human fecal samples.</title>
        <authorList>
            <person name="Pamer E.G."/>
            <person name="Barat B."/>
            <person name="Waligurski E."/>
            <person name="Medina S."/>
            <person name="Paddock L."/>
            <person name="Mostad J."/>
        </authorList>
    </citation>
    <scope>NUCLEOTIDE SEQUENCE [LARGE SCALE GENOMIC DNA]</scope>
    <source>
        <strain evidence="5 6">DFI.9.90</strain>
    </source>
</reference>
<evidence type="ECO:0000256" key="2">
    <source>
        <dbReference type="ARBA" id="ARBA00023125"/>
    </source>
</evidence>
<dbReference type="AlphaFoldDB" id="A0AAW5K1U7"/>
<evidence type="ECO:0000259" key="4">
    <source>
        <dbReference type="PROSITE" id="PS01124"/>
    </source>
</evidence>
<dbReference type="Proteomes" id="UP001205919">
    <property type="component" value="Unassembled WGS sequence"/>
</dbReference>
<keyword evidence="6" id="KW-1185">Reference proteome</keyword>
<proteinExistence type="predicted"/>
<dbReference type="EMBL" id="JANFYT010000002">
    <property type="protein sequence ID" value="MCQ4813130.1"/>
    <property type="molecule type" value="Genomic_DNA"/>
</dbReference>
<evidence type="ECO:0000313" key="5">
    <source>
        <dbReference type="EMBL" id="MCQ4813130.1"/>
    </source>
</evidence>
<sequence length="280" mass="31894">MTAEREERLVYYDGDLEIEAYRLSGVVQKFPNHFHDCYVIGVMMGGRRRLWCRGAEYELAAGDIVLFNPRDNHYCSPIDEEPLDYRAVNITPEVMSGLLRETAAGTEKLCFAKNVLFRSDIAQPLASLYDAVAARSPRMEREEALFLLLEQLVEECTVIKRERSGGDERVRLACGYMEEHFAENIALEDLTALTGYGKSYLIRSFTKETGLSPYRYLQTVRLGMSKKFLERGVPPIESAAMAGFADQSHFTNFFKEFTGVTPKQYQRIFDVDAASSKREV</sequence>
<dbReference type="SUPFAM" id="SSF46689">
    <property type="entry name" value="Homeodomain-like"/>
    <property type="match status" value="2"/>
</dbReference>
<accession>A0AAW5K1U7</accession>
<dbReference type="PROSITE" id="PS01124">
    <property type="entry name" value="HTH_ARAC_FAMILY_2"/>
    <property type="match status" value="1"/>
</dbReference>
<feature type="domain" description="HTH araC/xylS-type" evidence="4">
    <location>
        <begin position="171"/>
        <end position="268"/>
    </location>
</feature>
<protein>
    <submittedName>
        <fullName evidence="5">AraC family transcriptional regulator</fullName>
    </submittedName>
</protein>
<comment type="caution">
    <text evidence="5">The sequence shown here is derived from an EMBL/GenBank/DDBJ whole genome shotgun (WGS) entry which is preliminary data.</text>
</comment>
<keyword evidence="2" id="KW-0238">DNA-binding</keyword>
<dbReference type="InterPro" id="IPR014710">
    <property type="entry name" value="RmlC-like_jellyroll"/>
</dbReference>
<dbReference type="Pfam" id="PF12833">
    <property type="entry name" value="HTH_18"/>
    <property type="match status" value="1"/>
</dbReference>
<dbReference type="Pfam" id="PF02311">
    <property type="entry name" value="AraC_binding"/>
    <property type="match status" value="1"/>
</dbReference>
<dbReference type="SUPFAM" id="SSF51215">
    <property type="entry name" value="Regulatory protein AraC"/>
    <property type="match status" value="1"/>
</dbReference>
<gene>
    <name evidence="5" type="ORF">NE630_01675</name>
</gene>
<evidence type="ECO:0000256" key="1">
    <source>
        <dbReference type="ARBA" id="ARBA00023015"/>
    </source>
</evidence>
<keyword evidence="1" id="KW-0805">Transcription regulation</keyword>
<dbReference type="Gene3D" id="1.10.10.60">
    <property type="entry name" value="Homeodomain-like"/>
    <property type="match status" value="2"/>
</dbReference>
<organism evidence="5 6">
    <name type="scientific">Cloacibacillus evryensis</name>
    <dbReference type="NCBI Taxonomy" id="508460"/>
    <lineage>
        <taxon>Bacteria</taxon>
        <taxon>Thermotogati</taxon>
        <taxon>Synergistota</taxon>
        <taxon>Synergistia</taxon>
        <taxon>Synergistales</taxon>
        <taxon>Synergistaceae</taxon>
        <taxon>Cloacibacillus</taxon>
    </lineage>
</organism>
<dbReference type="InterPro" id="IPR018060">
    <property type="entry name" value="HTH_AraC"/>
</dbReference>
<dbReference type="GO" id="GO:0003700">
    <property type="term" value="F:DNA-binding transcription factor activity"/>
    <property type="evidence" value="ECO:0007669"/>
    <property type="project" value="InterPro"/>
</dbReference>
<dbReference type="InterPro" id="IPR050204">
    <property type="entry name" value="AraC_XylS_family_regulators"/>
</dbReference>
<dbReference type="InterPro" id="IPR009057">
    <property type="entry name" value="Homeodomain-like_sf"/>
</dbReference>
<dbReference type="PANTHER" id="PTHR46796:SF2">
    <property type="entry name" value="TRANSCRIPTIONAL REGULATORY PROTEIN"/>
    <property type="match status" value="1"/>
</dbReference>
<dbReference type="SMART" id="SM00342">
    <property type="entry name" value="HTH_ARAC"/>
    <property type="match status" value="1"/>
</dbReference>
<dbReference type="Gene3D" id="2.60.120.10">
    <property type="entry name" value="Jelly Rolls"/>
    <property type="match status" value="1"/>
</dbReference>
<evidence type="ECO:0000256" key="3">
    <source>
        <dbReference type="ARBA" id="ARBA00023163"/>
    </source>
</evidence>
<dbReference type="CDD" id="cd07001">
    <property type="entry name" value="cupin_YbfI-like_N"/>
    <property type="match status" value="1"/>
</dbReference>
<dbReference type="PANTHER" id="PTHR46796">
    <property type="entry name" value="HTH-TYPE TRANSCRIPTIONAL ACTIVATOR RHAS-RELATED"/>
    <property type="match status" value="1"/>
</dbReference>
<keyword evidence="3" id="KW-0804">Transcription</keyword>